<dbReference type="AlphaFoldDB" id="A0A336L2W7"/>
<feature type="compositionally biased region" description="Acidic residues" evidence="1">
    <location>
        <begin position="230"/>
        <end position="240"/>
    </location>
</feature>
<evidence type="ECO:0000313" key="4">
    <source>
        <dbReference type="EMBL" id="SSX30871.1"/>
    </source>
</evidence>
<dbReference type="Gene3D" id="3.40.50.300">
    <property type="entry name" value="P-loop containing nucleotide triphosphate hydrolases"/>
    <property type="match status" value="1"/>
</dbReference>
<evidence type="ECO:0000313" key="3">
    <source>
        <dbReference type="EMBL" id="SSX11303.1"/>
    </source>
</evidence>
<protein>
    <submittedName>
        <fullName evidence="3">CSON002981 protein</fullName>
    </submittedName>
</protein>
<organism evidence="3">
    <name type="scientific">Culicoides sonorensis</name>
    <name type="common">Biting midge</name>
    <dbReference type="NCBI Taxonomy" id="179676"/>
    <lineage>
        <taxon>Eukaryota</taxon>
        <taxon>Metazoa</taxon>
        <taxon>Ecdysozoa</taxon>
        <taxon>Arthropoda</taxon>
        <taxon>Hexapoda</taxon>
        <taxon>Insecta</taxon>
        <taxon>Pterygota</taxon>
        <taxon>Neoptera</taxon>
        <taxon>Endopterygota</taxon>
        <taxon>Diptera</taxon>
        <taxon>Nematocera</taxon>
        <taxon>Chironomoidea</taxon>
        <taxon>Ceratopogonidae</taxon>
        <taxon>Ceratopogoninae</taxon>
        <taxon>Culicoides</taxon>
        <taxon>Monoculicoides</taxon>
    </lineage>
</organism>
<sequence length="247" mass="29293">MDNKSLLREFLSNFNDDSFYILTNINNVCERLEAFVVPALVEKKQVIIFTPHIRQIDYEFKRLRAMKLSVEKYDFNTENDERERILNEFRQGSVQFLYATPRMYMEKRNKEFKPFVHEMVKLGNLSCIVFNDAKAFLKYQNDTTNYEGYAKFVELKDFCPSQKWVIIGEDFLHTEDSKLIHRITTGLHIYKFKLITMENNRVMYCQTDKSGENIIQFACDDSENNLNSDSVDETGDETEDETKMHLE</sequence>
<reference evidence="4" key="2">
    <citation type="submission" date="2018-07" db="EMBL/GenBank/DDBJ databases">
        <authorList>
            <person name="Quirk P.G."/>
            <person name="Krulwich T.A."/>
        </authorList>
    </citation>
    <scope>NUCLEOTIDE SEQUENCE</scope>
</reference>
<feature type="domain" description="Helicase C-terminal" evidence="2">
    <location>
        <begin position="39"/>
        <end position="100"/>
    </location>
</feature>
<dbReference type="VEuPathDB" id="VectorBase:CSON002981"/>
<dbReference type="SUPFAM" id="SSF52540">
    <property type="entry name" value="P-loop containing nucleoside triphosphate hydrolases"/>
    <property type="match status" value="1"/>
</dbReference>
<gene>
    <name evidence="3" type="primary">CSON002981</name>
</gene>
<evidence type="ECO:0000256" key="1">
    <source>
        <dbReference type="SAM" id="MobiDB-lite"/>
    </source>
</evidence>
<reference evidence="3" key="1">
    <citation type="submission" date="2018-04" db="EMBL/GenBank/DDBJ databases">
        <authorList>
            <person name="Go L.Y."/>
            <person name="Mitchell J.A."/>
        </authorList>
    </citation>
    <scope>NUCLEOTIDE SEQUENCE</scope>
    <source>
        <tissue evidence="3">Whole organism</tissue>
    </source>
</reference>
<dbReference type="InterPro" id="IPR001650">
    <property type="entry name" value="Helicase_C-like"/>
</dbReference>
<dbReference type="Pfam" id="PF00271">
    <property type="entry name" value="Helicase_C"/>
    <property type="match status" value="1"/>
</dbReference>
<feature type="region of interest" description="Disordered" evidence="1">
    <location>
        <begin position="225"/>
        <end position="247"/>
    </location>
</feature>
<name>A0A336L2W7_CULSO</name>
<accession>A0A336L2W7</accession>
<dbReference type="InterPro" id="IPR027417">
    <property type="entry name" value="P-loop_NTPase"/>
</dbReference>
<proteinExistence type="predicted"/>
<evidence type="ECO:0000259" key="2">
    <source>
        <dbReference type="Pfam" id="PF00271"/>
    </source>
</evidence>
<dbReference type="EMBL" id="UFQT01001506">
    <property type="protein sequence ID" value="SSX30871.1"/>
    <property type="molecule type" value="Genomic_DNA"/>
</dbReference>
<dbReference type="EMBL" id="UFQS01001506">
    <property type="protein sequence ID" value="SSX11303.1"/>
    <property type="molecule type" value="Genomic_DNA"/>
</dbReference>